<feature type="region of interest" description="Disordered" evidence="4">
    <location>
        <begin position="277"/>
        <end position="302"/>
    </location>
</feature>
<keyword evidence="2" id="KW-0238">DNA-binding</keyword>
<evidence type="ECO:0000256" key="4">
    <source>
        <dbReference type="SAM" id="MobiDB-lite"/>
    </source>
</evidence>
<dbReference type="PANTHER" id="PTHR43436:SF1">
    <property type="entry name" value="TRANSCRIPTIONAL REGULATORY PROTEIN"/>
    <property type="match status" value="1"/>
</dbReference>
<dbReference type="PROSITE" id="PS01124">
    <property type="entry name" value="HTH_ARAC_FAMILY_2"/>
    <property type="match status" value="1"/>
</dbReference>
<organism evidence="6 7">
    <name type="scientific">Streptomyces nigra</name>
    <dbReference type="NCBI Taxonomy" id="1827580"/>
    <lineage>
        <taxon>Bacteria</taxon>
        <taxon>Bacillati</taxon>
        <taxon>Actinomycetota</taxon>
        <taxon>Actinomycetes</taxon>
        <taxon>Kitasatosporales</taxon>
        <taxon>Streptomycetaceae</taxon>
        <taxon>Streptomyces</taxon>
    </lineage>
</organism>
<dbReference type="SUPFAM" id="SSF46689">
    <property type="entry name" value="Homeodomain-like"/>
    <property type="match status" value="2"/>
</dbReference>
<name>A0ABZ1IRH8_9ACTN</name>
<sequence length="302" mass="32767">MDLLEELRALLARHVRPDWTTAIEGVHIARVDRSEPPVPEMTGTVLAVIAQGAKRLSLGDRLFEYGPGEYLVASVDLPVTGQFVRVDPDHPALGFGMVLEPSAVAELLLQAGPGTGARTGGGTPSGIAVSTASDALLDAVVRLLRLLDEPRDRPVLAPLIKREILWRVITGEQGATVRQLGLADSGLSHVSRAVRWIREHYAEPFQVEDVARMSGMSTSAFYRNFQAVTAMSPIQFQKRIRLQEARLLLATRPGDVTGVGRTVGYDNPSQFSREYRRQFGTPPSRDAARLRDTVSGGTGAPS</sequence>
<dbReference type="RefSeq" id="WP_403285063.1">
    <property type="nucleotide sequence ID" value="NZ_CP108125.1"/>
</dbReference>
<keyword evidence="1" id="KW-0805">Transcription regulation</keyword>
<dbReference type="PROSITE" id="PS00041">
    <property type="entry name" value="HTH_ARAC_FAMILY_1"/>
    <property type="match status" value="1"/>
</dbReference>
<evidence type="ECO:0000256" key="1">
    <source>
        <dbReference type="ARBA" id="ARBA00023015"/>
    </source>
</evidence>
<evidence type="ECO:0000256" key="3">
    <source>
        <dbReference type="ARBA" id="ARBA00023163"/>
    </source>
</evidence>
<dbReference type="PANTHER" id="PTHR43436">
    <property type="entry name" value="ARAC-FAMILY TRANSCRIPTIONAL REGULATOR"/>
    <property type="match status" value="1"/>
</dbReference>
<dbReference type="Pfam" id="PF12833">
    <property type="entry name" value="HTH_18"/>
    <property type="match status" value="1"/>
</dbReference>
<keyword evidence="7" id="KW-1185">Reference proteome</keyword>
<evidence type="ECO:0000313" key="7">
    <source>
        <dbReference type="Proteomes" id="UP001622690"/>
    </source>
</evidence>
<dbReference type="InterPro" id="IPR009057">
    <property type="entry name" value="Homeodomain-like_sf"/>
</dbReference>
<dbReference type="InterPro" id="IPR018060">
    <property type="entry name" value="HTH_AraC"/>
</dbReference>
<accession>A0ABZ1IRH8</accession>
<evidence type="ECO:0000259" key="5">
    <source>
        <dbReference type="PROSITE" id="PS01124"/>
    </source>
</evidence>
<dbReference type="Pfam" id="PF06719">
    <property type="entry name" value="AraC_N"/>
    <property type="match status" value="1"/>
</dbReference>
<dbReference type="Proteomes" id="UP001622690">
    <property type="component" value="Chromosome"/>
</dbReference>
<keyword evidence="3" id="KW-0804">Transcription</keyword>
<evidence type="ECO:0000256" key="2">
    <source>
        <dbReference type="ARBA" id="ARBA00023125"/>
    </source>
</evidence>
<dbReference type="EMBL" id="CP108125">
    <property type="protein sequence ID" value="WTO81315.1"/>
    <property type="molecule type" value="Genomic_DNA"/>
</dbReference>
<dbReference type="SMART" id="SM00342">
    <property type="entry name" value="HTH_ARAC"/>
    <property type="match status" value="1"/>
</dbReference>
<dbReference type="Gene3D" id="1.10.10.60">
    <property type="entry name" value="Homeodomain-like"/>
    <property type="match status" value="1"/>
</dbReference>
<gene>
    <name evidence="6" type="ORF">OHU27_02340</name>
</gene>
<reference evidence="6 7" key="1">
    <citation type="submission" date="2022-10" db="EMBL/GenBank/DDBJ databases">
        <title>The complete genomes of actinobacterial strains from the NBC collection.</title>
        <authorList>
            <person name="Joergensen T.S."/>
            <person name="Alvarez Arevalo M."/>
            <person name="Sterndorff E.B."/>
            <person name="Faurdal D."/>
            <person name="Vuksanovic O."/>
            <person name="Mourched A.-S."/>
            <person name="Charusanti P."/>
            <person name="Shaw S."/>
            <person name="Blin K."/>
            <person name="Weber T."/>
        </authorList>
    </citation>
    <scope>NUCLEOTIDE SEQUENCE [LARGE SCALE GENOMIC DNA]</scope>
    <source>
        <strain evidence="6 7">NBC_00206</strain>
    </source>
</reference>
<proteinExistence type="predicted"/>
<protein>
    <submittedName>
        <fullName evidence="6">AraC family transcriptional regulator</fullName>
    </submittedName>
</protein>
<feature type="domain" description="HTH araC/xylS-type" evidence="5">
    <location>
        <begin position="191"/>
        <end position="289"/>
    </location>
</feature>
<evidence type="ECO:0000313" key="6">
    <source>
        <dbReference type="EMBL" id="WTO81315.1"/>
    </source>
</evidence>
<dbReference type="InterPro" id="IPR018062">
    <property type="entry name" value="HTH_AraC-typ_CS"/>
</dbReference>
<dbReference type="InterPro" id="IPR009594">
    <property type="entry name" value="Tscrpt_reg_HTH_AraC_N"/>
</dbReference>